<organism evidence="1 2">
    <name type="scientific">Xylanimonas cellulosilytica (strain DSM 15894 / JCM 12276 / CECT 5975 / KCTC 9989 / LMG 20990 / NBRC 107835 / XIL07)</name>
    <dbReference type="NCBI Taxonomy" id="446471"/>
    <lineage>
        <taxon>Bacteria</taxon>
        <taxon>Bacillati</taxon>
        <taxon>Actinomycetota</taxon>
        <taxon>Actinomycetes</taxon>
        <taxon>Micrococcales</taxon>
        <taxon>Promicromonosporaceae</taxon>
        <taxon>Xylanimonas</taxon>
    </lineage>
</organism>
<gene>
    <name evidence="1" type="ordered locus">Xcel_2885</name>
</gene>
<evidence type="ECO:0000313" key="2">
    <source>
        <dbReference type="Proteomes" id="UP000002255"/>
    </source>
</evidence>
<dbReference type="AlphaFoldDB" id="D1BYM5"/>
<dbReference type="eggNOG" id="ENOG5033EEU">
    <property type="taxonomic scope" value="Bacteria"/>
</dbReference>
<protein>
    <submittedName>
        <fullName evidence="1">Uncharacterized protein</fullName>
    </submittedName>
</protein>
<reference evidence="2" key="1">
    <citation type="submission" date="2009-11" db="EMBL/GenBank/DDBJ databases">
        <title>The complete chromosome of Xylanimonas cellulosilytica DSM 15894.</title>
        <authorList>
            <consortium name="US DOE Joint Genome Institute (JGI-PGF)"/>
            <person name="Lucas S."/>
            <person name="Copeland A."/>
            <person name="Lapidus A."/>
            <person name="Glavina del Rio T."/>
            <person name="Dalin E."/>
            <person name="Tice H."/>
            <person name="Bruce D."/>
            <person name="Goodwin L."/>
            <person name="Pitluck S."/>
            <person name="Kyrpides N."/>
            <person name="Mavromatis K."/>
            <person name="Ivanova N."/>
            <person name="Mikhailova N."/>
            <person name="Foster B."/>
            <person name="Clum A."/>
            <person name="Brettin T."/>
            <person name="Detter J.C."/>
            <person name="Han C."/>
            <person name="Larimer F."/>
            <person name="Land M."/>
            <person name="Hauser L."/>
            <person name="Markowitz V."/>
            <person name="Cheng J.F."/>
            <person name="Hugenholtz P."/>
            <person name="Woyke T."/>
            <person name="Wu D."/>
            <person name="Gehrich-Schroeter G."/>
            <person name="Schneider S."/>
            <person name="Pukall S.R."/>
            <person name="Klenk H.P."/>
            <person name="Eisen J.A."/>
        </authorList>
    </citation>
    <scope>NUCLEOTIDE SEQUENCE [LARGE SCALE GENOMIC DNA]</scope>
    <source>
        <strain evidence="2">DSM 15894 / CECT 5975 / LMG 20990 / XIL07</strain>
    </source>
</reference>
<dbReference type="Proteomes" id="UP000002255">
    <property type="component" value="Chromosome"/>
</dbReference>
<dbReference type="EMBL" id="CP001821">
    <property type="protein sequence ID" value="ACZ31897.1"/>
    <property type="molecule type" value="Genomic_DNA"/>
</dbReference>
<evidence type="ECO:0000313" key="1">
    <source>
        <dbReference type="EMBL" id="ACZ31897.1"/>
    </source>
</evidence>
<reference evidence="1 2" key="2">
    <citation type="journal article" date="2010" name="Stand. Genomic Sci.">
        <title>Complete genome sequence of Xylanimonas cellulosilytica type strain (XIL07).</title>
        <authorList>
            <person name="Foster B."/>
            <person name="Pukall R."/>
            <person name="Abt B."/>
            <person name="Nolan M."/>
            <person name="Glavina Del Rio T."/>
            <person name="Chen F."/>
            <person name="Lucas S."/>
            <person name="Tice H."/>
            <person name="Pitluck S."/>
            <person name="Cheng J.-F."/>
            <person name="Chertkov O."/>
            <person name="Brettin T."/>
            <person name="Han C."/>
            <person name="Detter J.C."/>
            <person name="Bruce D."/>
            <person name="Goodwin L."/>
            <person name="Ivanova N."/>
            <person name="Mavromatis K."/>
            <person name="Pati A."/>
            <person name="Mikhailova N."/>
            <person name="Chen A."/>
            <person name="Palaniappan K."/>
            <person name="Land M."/>
            <person name="Hauser L."/>
            <person name="Chang Y.-J."/>
            <person name="Jeffries C.D."/>
            <person name="Chain P."/>
            <person name="Rohde M."/>
            <person name="Goeker M."/>
            <person name="Bristow J."/>
            <person name="Eisen J.A."/>
            <person name="Markowitz V."/>
            <person name="Hugenholtz P."/>
            <person name="Kyrpides N.C."/>
            <person name="Klenk H.-P."/>
            <person name="Lapidus A."/>
        </authorList>
    </citation>
    <scope>NUCLEOTIDE SEQUENCE [LARGE SCALE GENOMIC DNA]</scope>
    <source>
        <strain evidence="2">DSM 15894 / CECT 5975 / LMG 20990 / XIL07</strain>
    </source>
</reference>
<keyword evidence="2" id="KW-1185">Reference proteome</keyword>
<dbReference type="STRING" id="446471.Xcel_2885"/>
<dbReference type="KEGG" id="xce:Xcel_2885"/>
<sequence length="132" mass="13881">MTPRKIQTRPGGRGDARNRRLVAEKYLEVGELTQDESGAAVNVTVGIAVLAGIAAGDAICLAAIGERYSGPDHAAAADLLSRVDAAMGKRLRDLVELKPASHYGSAILTTVDGKRAMRNAAALVIEAQKRTM</sequence>
<dbReference type="RefSeq" id="WP_012879639.1">
    <property type="nucleotide sequence ID" value="NC_013530.1"/>
</dbReference>
<proteinExistence type="predicted"/>
<name>D1BYM5_XYLCX</name>
<accession>D1BYM5</accession>
<dbReference type="HOGENOM" id="CLU_1916288_0_0_11"/>